<name>A0ABS2R8R7_9BACI</name>
<evidence type="ECO:0000313" key="3">
    <source>
        <dbReference type="Proteomes" id="UP000823485"/>
    </source>
</evidence>
<evidence type="ECO:0000256" key="1">
    <source>
        <dbReference type="SAM" id="SignalP"/>
    </source>
</evidence>
<reference evidence="2 3" key="1">
    <citation type="submission" date="2021-01" db="EMBL/GenBank/DDBJ databases">
        <title>Genomic Encyclopedia of Type Strains, Phase IV (KMG-IV): sequencing the most valuable type-strain genomes for metagenomic binning, comparative biology and taxonomic classification.</title>
        <authorList>
            <person name="Goeker M."/>
        </authorList>
    </citation>
    <scope>NUCLEOTIDE SEQUENCE [LARGE SCALE GENOMIC DNA]</scope>
    <source>
        <strain evidence="2 3">DSM 105453</strain>
    </source>
</reference>
<keyword evidence="3" id="KW-1185">Reference proteome</keyword>
<proteinExistence type="predicted"/>
<feature type="chain" id="PRO_5046110063" evidence="1">
    <location>
        <begin position="33"/>
        <end position="685"/>
    </location>
</feature>
<accession>A0ABS2R8R7</accession>
<dbReference type="Proteomes" id="UP000823485">
    <property type="component" value="Unassembled WGS sequence"/>
</dbReference>
<keyword evidence="1" id="KW-0732">Signal</keyword>
<feature type="signal peptide" evidence="1">
    <location>
        <begin position="1"/>
        <end position="32"/>
    </location>
</feature>
<organism evidence="2 3">
    <name type="scientific">Siminovitchia thermophila</name>
    <dbReference type="NCBI Taxonomy" id="1245522"/>
    <lineage>
        <taxon>Bacteria</taxon>
        <taxon>Bacillati</taxon>
        <taxon>Bacillota</taxon>
        <taxon>Bacilli</taxon>
        <taxon>Bacillales</taxon>
        <taxon>Bacillaceae</taxon>
        <taxon>Siminovitchia</taxon>
    </lineage>
</organism>
<dbReference type="RefSeq" id="WP_205179714.1">
    <property type="nucleotide sequence ID" value="NZ_JAFBFH010000021.1"/>
</dbReference>
<sequence length="685" mass="77684">MKRYFKKAGIAFCAGILLSSSFIGSTVAPVKAASEPVTDSYTLTLLYPDTVGESHGVEPTNVNQIHQLIKTRGASEPGRSGWSGAAFVCNRDLAFDENGNRKYNDDGSPRSPWEEDDRWNTIDSHVTHSPTKFRNEIISKYGQELYDMAVESGQHFHYDPDSKIPDRFINTPQNAHHGPTGKYVIYSNDTRTLDCQDGELAYFYNNLDFYITMTFDVTWEGEENGTSTGEAYWELQRTNPNAPSELYAYSAFEVPYEKHVAVRNEEHTVTIASKHVRQKGPIQFHMNAQEAKGVSMEYGFGYEYTNKEIGWVCTGSGEEQTCEYDSSPDWRAAEEFNLAGSIPVDHKQGDTIRKDTIEDIVAEKFVVGRQDLWNDSSKTSKVFHEEWNKASSNTNKSRYELKTQSTLPILPGDLEYQVEVPSEAHKDAGYKVLRSDLSNGHYYPVDVDDSLKAEYANNTGEPGYDYAIPLQQSIMNDKGMSGNKRKFDWKYETDLFFTTKHTGFQTGYGYAADVKNSVVNNVSLPSHSSLMSQGRSLSEAAFANKVGEVYKDDILYTDQNEFNKLKRYMIPVDPDSPLEPMREYKNHTILKNMGLSDLKVGFDQTFTFERFLFGSGADDVFYIEQVDSRQGIGSMENVHTILIPYEEVKELAQMKMNRTTTKMHKLRFADRDFTDKVKAVLELGL</sequence>
<protein>
    <submittedName>
        <fullName evidence="2">Uncharacterized protein</fullName>
    </submittedName>
</protein>
<comment type="caution">
    <text evidence="2">The sequence shown here is derived from an EMBL/GenBank/DDBJ whole genome shotgun (WGS) entry which is preliminary data.</text>
</comment>
<dbReference type="EMBL" id="JAFBFH010000021">
    <property type="protein sequence ID" value="MBM7716037.1"/>
    <property type="molecule type" value="Genomic_DNA"/>
</dbReference>
<gene>
    <name evidence="2" type="ORF">JOC94_003048</name>
</gene>
<evidence type="ECO:0000313" key="2">
    <source>
        <dbReference type="EMBL" id="MBM7716037.1"/>
    </source>
</evidence>